<organism evidence="1 2">
    <name type="scientific">Gracilibacillus halotolerans</name>
    <dbReference type="NCBI Taxonomy" id="74386"/>
    <lineage>
        <taxon>Bacteria</taxon>
        <taxon>Bacillati</taxon>
        <taxon>Bacillota</taxon>
        <taxon>Bacilli</taxon>
        <taxon>Bacillales</taxon>
        <taxon>Bacillaceae</taxon>
        <taxon>Gracilibacillus</taxon>
    </lineage>
</organism>
<evidence type="ECO:0000313" key="1">
    <source>
        <dbReference type="EMBL" id="MBB6514201.1"/>
    </source>
</evidence>
<dbReference type="InterPro" id="IPR012337">
    <property type="entry name" value="RNaseH-like_sf"/>
</dbReference>
<name>A0A841RN04_9BACI</name>
<dbReference type="SUPFAM" id="SSF53098">
    <property type="entry name" value="Ribonuclease H-like"/>
    <property type="match status" value="1"/>
</dbReference>
<protein>
    <submittedName>
        <fullName evidence="1">Transposase InsO family protein</fullName>
    </submittedName>
</protein>
<comment type="caution">
    <text evidence="1">The sequence shown here is derived from an EMBL/GenBank/DDBJ whole genome shotgun (WGS) entry which is preliminary data.</text>
</comment>
<dbReference type="Proteomes" id="UP000572212">
    <property type="component" value="Unassembled WGS sequence"/>
</dbReference>
<accession>A0A841RN04</accession>
<gene>
    <name evidence="1" type="ORF">GGQ92_003023</name>
</gene>
<keyword evidence="2" id="KW-1185">Reference proteome</keyword>
<dbReference type="InterPro" id="IPR050900">
    <property type="entry name" value="Transposase_IS3/IS150/IS904"/>
</dbReference>
<dbReference type="PANTHER" id="PTHR46889">
    <property type="entry name" value="TRANSPOSASE INSF FOR INSERTION SEQUENCE IS3B-RELATED"/>
    <property type="match status" value="1"/>
</dbReference>
<evidence type="ECO:0000313" key="2">
    <source>
        <dbReference type="Proteomes" id="UP000572212"/>
    </source>
</evidence>
<dbReference type="EMBL" id="JACHON010000025">
    <property type="protein sequence ID" value="MBB6514201.1"/>
    <property type="molecule type" value="Genomic_DNA"/>
</dbReference>
<proteinExistence type="predicted"/>
<sequence>MNRVQRLMGKANIKSIIVKVFRPTPSKVKVVECENILKRDFTTNALNEKWVTYIHTLRHGWCYLASVIDLHTKKLVGHSFGRKMTTELVTQALENAYNTQH</sequence>
<reference evidence="1 2" key="1">
    <citation type="submission" date="2020-08" db="EMBL/GenBank/DDBJ databases">
        <title>Genomic Encyclopedia of Type Strains, Phase IV (KMG-IV): sequencing the most valuable type-strain genomes for metagenomic binning, comparative biology and taxonomic classification.</title>
        <authorList>
            <person name="Goeker M."/>
        </authorList>
    </citation>
    <scope>NUCLEOTIDE SEQUENCE [LARGE SCALE GENOMIC DNA]</scope>
    <source>
        <strain evidence="1 2">DSM 11805</strain>
    </source>
</reference>
<dbReference type="AlphaFoldDB" id="A0A841RN04"/>